<dbReference type="AlphaFoldDB" id="A0A1I3X3L7"/>
<reference evidence="3" key="1">
    <citation type="submission" date="2016-10" db="EMBL/GenBank/DDBJ databases">
        <authorList>
            <person name="Varghese N."/>
            <person name="Submissions S."/>
        </authorList>
    </citation>
    <scope>NUCLEOTIDE SEQUENCE [LARGE SCALE GENOMIC DNA]</scope>
    <source>
        <strain evidence="3">DSM 17908</strain>
    </source>
</reference>
<gene>
    <name evidence="2" type="ORF">SAMN05421680_13139</name>
    <name evidence="1" type="ORF">Xmau_03590</name>
</gene>
<evidence type="ECO:0000313" key="3">
    <source>
        <dbReference type="Proteomes" id="UP000198919"/>
    </source>
</evidence>
<sequence>MAQHSFIKISNDTLRPATPAAREYLHSKVKCGDVLYADFKKARNPRFHRKYFALLNLGYEYWEPTGGTISPEEKNLSVATYNFWLTSPAPKMPYNPLQMNTLPVYRKIVPRTLPPLNPLMRSDAGQRWNPVTMTLTKCPMAACIENPVQSVLPKWRTWNFRNSIKPH</sequence>
<dbReference type="EMBL" id="NITY01000017">
    <property type="protein sequence ID" value="PHM38203.1"/>
    <property type="molecule type" value="Genomic_DNA"/>
</dbReference>
<dbReference type="Proteomes" id="UP000224607">
    <property type="component" value="Unassembled WGS sequence"/>
</dbReference>
<organism evidence="2 3">
    <name type="scientific">Xenorhabdus mauleonii</name>
    <dbReference type="NCBI Taxonomy" id="351675"/>
    <lineage>
        <taxon>Bacteria</taxon>
        <taxon>Pseudomonadati</taxon>
        <taxon>Pseudomonadota</taxon>
        <taxon>Gammaproteobacteria</taxon>
        <taxon>Enterobacterales</taxon>
        <taxon>Morganellaceae</taxon>
        <taxon>Xenorhabdus</taxon>
    </lineage>
</organism>
<dbReference type="Proteomes" id="UP000198919">
    <property type="component" value="Unassembled WGS sequence"/>
</dbReference>
<evidence type="ECO:0000313" key="2">
    <source>
        <dbReference type="EMBL" id="SFK13909.1"/>
    </source>
</evidence>
<reference evidence="2" key="2">
    <citation type="submission" date="2016-10" db="EMBL/GenBank/DDBJ databases">
        <authorList>
            <person name="de Groot N.N."/>
        </authorList>
    </citation>
    <scope>NUCLEOTIDE SEQUENCE [LARGE SCALE GENOMIC DNA]</scope>
    <source>
        <strain evidence="2">DSM 17908</strain>
    </source>
</reference>
<dbReference type="STRING" id="351675.SAMN05421680_13139"/>
<dbReference type="EMBL" id="FORG01000031">
    <property type="protein sequence ID" value="SFK13909.1"/>
    <property type="molecule type" value="Genomic_DNA"/>
</dbReference>
<name>A0A1I3X3L7_9GAMM</name>
<keyword evidence="4" id="KW-1185">Reference proteome</keyword>
<protein>
    <submittedName>
        <fullName evidence="1">Bacteriophage protein</fullName>
    </submittedName>
</protein>
<evidence type="ECO:0000313" key="1">
    <source>
        <dbReference type="EMBL" id="PHM38203.1"/>
    </source>
</evidence>
<dbReference type="InterPro" id="IPR009797">
    <property type="entry name" value="DUF1367"/>
</dbReference>
<evidence type="ECO:0000313" key="4">
    <source>
        <dbReference type="Proteomes" id="UP000224607"/>
    </source>
</evidence>
<accession>A0A1I3X3L7</accession>
<dbReference type="Pfam" id="PF07105">
    <property type="entry name" value="DUF1367"/>
    <property type="match status" value="1"/>
</dbReference>
<reference evidence="1 4" key="3">
    <citation type="journal article" date="2017" name="Nat. Microbiol.">
        <title>Natural product diversity associated with the nematode symbionts Photorhabdus and Xenorhabdus.</title>
        <authorList>
            <person name="Tobias N.J."/>
            <person name="Wolff H."/>
            <person name="Djahanschiri B."/>
            <person name="Grundmann F."/>
            <person name="Kronenwerth M."/>
            <person name="Shi Y.M."/>
            <person name="Simonyi S."/>
            <person name="Grun P."/>
            <person name="Shapiro-Ilan D."/>
            <person name="Pidot S.J."/>
            <person name="Stinear T.P."/>
            <person name="Ebersberger I."/>
            <person name="Bode H.B."/>
        </authorList>
    </citation>
    <scope>NUCLEOTIDE SEQUENCE [LARGE SCALE GENOMIC DNA]</scope>
    <source>
        <strain evidence="1 4">DSM 17908</strain>
    </source>
</reference>
<proteinExistence type="predicted"/>